<keyword evidence="4" id="KW-1185">Reference proteome</keyword>
<evidence type="ECO:0000256" key="1">
    <source>
        <dbReference type="SAM" id="MobiDB-lite"/>
    </source>
</evidence>
<comment type="caution">
    <text evidence="3">The sequence shown here is derived from an EMBL/GenBank/DDBJ whole genome shotgun (WGS) entry which is preliminary data.</text>
</comment>
<organism evidence="3 4">
    <name type="scientific">Flemingia macrophylla</name>
    <dbReference type="NCBI Taxonomy" id="520843"/>
    <lineage>
        <taxon>Eukaryota</taxon>
        <taxon>Viridiplantae</taxon>
        <taxon>Streptophyta</taxon>
        <taxon>Embryophyta</taxon>
        <taxon>Tracheophyta</taxon>
        <taxon>Spermatophyta</taxon>
        <taxon>Magnoliopsida</taxon>
        <taxon>eudicotyledons</taxon>
        <taxon>Gunneridae</taxon>
        <taxon>Pentapetalae</taxon>
        <taxon>rosids</taxon>
        <taxon>fabids</taxon>
        <taxon>Fabales</taxon>
        <taxon>Fabaceae</taxon>
        <taxon>Papilionoideae</taxon>
        <taxon>50 kb inversion clade</taxon>
        <taxon>NPAAA clade</taxon>
        <taxon>indigoferoid/millettioid clade</taxon>
        <taxon>Phaseoleae</taxon>
        <taxon>Flemingia</taxon>
    </lineage>
</organism>
<dbReference type="PANTHER" id="PTHR20932">
    <property type="entry name" value="LYSM AND PUTATIVE PEPTIDOGLYCAN-BINDING DOMAIN-CONTAINING PROTEIN"/>
    <property type="match status" value="1"/>
</dbReference>
<dbReference type="InterPro" id="IPR018392">
    <property type="entry name" value="LysM"/>
</dbReference>
<feature type="compositionally biased region" description="Polar residues" evidence="1">
    <location>
        <begin position="71"/>
        <end position="87"/>
    </location>
</feature>
<sequence length="247" mass="27389">MQIQKRTMYDSDGNVPIQHPISKLDTLAGVAIKYGVEVADIKKMNGLVTDRQMFALRTLHIPQNGKHPSSPCASSSTGQDNTDSNSPDDGRCEVFESFLSPVISSLRGYYGTKPTMKKSASELFNIEEYEKRSYKPPDNGSFYRNSLLSRQPLNRHQKSLSLANETSNDAMEGSHITEVVKARKSDSDKRNSTLIRRNHKSEANLQRIPELLLKKDNGISGGFSTRSSTGLAQRQKGGSRIALDQVV</sequence>
<dbReference type="Proteomes" id="UP001603857">
    <property type="component" value="Unassembled WGS sequence"/>
</dbReference>
<dbReference type="EMBL" id="JBGMDY010000007">
    <property type="protein sequence ID" value="KAL2329140.1"/>
    <property type="molecule type" value="Genomic_DNA"/>
</dbReference>
<proteinExistence type="predicted"/>
<reference evidence="3 4" key="1">
    <citation type="submission" date="2024-08" db="EMBL/GenBank/DDBJ databases">
        <title>Insights into the chromosomal genome structure of Flemingia macrophylla.</title>
        <authorList>
            <person name="Ding Y."/>
            <person name="Zhao Y."/>
            <person name="Bi W."/>
            <person name="Wu M."/>
            <person name="Zhao G."/>
            <person name="Gong Y."/>
            <person name="Li W."/>
            <person name="Zhang P."/>
        </authorList>
    </citation>
    <scope>NUCLEOTIDE SEQUENCE [LARGE SCALE GENOMIC DNA]</scope>
    <source>
        <strain evidence="3">DYQJB</strain>
        <tissue evidence="3">Leaf</tissue>
    </source>
</reference>
<dbReference type="InterPro" id="IPR045030">
    <property type="entry name" value="LYSM1-4"/>
</dbReference>
<gene>
    <name evidence="3" type="ORF">Fmac_022567</name>
</gene>
<evidence type="ECO:0000313" key="4">
    <source>
        <dbReference type="Proteomes" id="UP001603857"/>
    </source>
</evidence>
<feature type="region of interest" description="Disordered" evidence="1">
    <location>
        <begin position="61"/>
        <end position="91"/>
    </location>
</feature>
<dbReference type="PROSITE" id="PS51782">
    <property type="entry name" value="LYSM"/>
    <property type="match status" value="1"/>
</dbReference>
<accession>A0ABD1M040</accession>
<dbReference type="Gene3D" id="3.10.350.10">
    <property type="entry name" value="LysM domain"/>
    <property type="match status" value="1"/>
</dbReference>
<dbReference type="CDD" id="cd00118">
    <property type="entry name" value="LysM"/>
    <property type="match status" value="1"/>
</dbReference>
<evidence type="ECO:0000259" key="2">
    <source>
        <dbReference type="PROSITE" id="PS51782"/>
    </source>
</evidence>
<feature type="region of interest" description="Disordered" evidence="1">
    <location>
        <begin position="224"/>
        <end position="247"/>
    </location>
</feature>
<dbReference type="PANTHER" id="PTHR20932:SF55">
    <property type="entry name" value="LYSM DOMAIN-CONTAINING PROTEIN"/>
    <property type="match status" value="1"/>
</dbReference>
<dbReference type="InterPro" id="IPR036779">
    <property type="entry name" value="LysM_dom_sf"/>
</dbReference>
<name>A0ABD1M040_9FABA</name>
<dbReference type="Pfam" id="PF01476">
    <property type="entry name" value="LysM"/>
    <property type="match status" value="1"/>
</dbReference>
<feature type="domain" description="LysM" evidence="2">
    <location>
        <begin position="17"/>
        <end position="61"/>
    </location>
</feature>
<evidence type="ECO:0000313" key="3">
    <source>
        <dbReference type="EMBL" id="KAL2329140.1"/>
    </source>
</evidence>
<dbReference type="AlphaFoldDB" id="A0ABD1M040"/>
<protein>
    <recommendedName>
        <fullName evidence="2">LysM domain-containing protein</fullName>
    </recommendedName>
</protein>